<gene>
    <name evidence="2" type="ORF">EV702DRAFT_1042423</name>
</gene>
<feature type="region of interest" description="Disordered" evidence="1">
    <location>
        <begin position="152"/>
        <end position="177"/>
    </location>
</feature>
<name>A0A9P7D6J3_9AGAM</name>
<evidence type="ECO:0000313" key="2">
    <source>
        <dbReference type="EMBL" id="KAG1781304.1"/>
    </source>
</evidence>
<feature type="compositionally biased region" description="Basic and acidic residues" evidence="1">
    <location>
        <begin position="357"/>
        <end position="372"/>
    </location>
</feature>
<sequence>MYLLNSPLYQQHGLLHHSISLAGGSQKAGIALAVALDLTGFRALEGVTGCQWLLDLRPSENRTSPYRRETTDIFTNIVEATQIVNLPYVESYTHTHKTSTDNVIVMDIDNILAGWPTYEVKFTPQKPGPVKLVIRLKDAVKLIPVEESTDSAPSAVSASSSASTLPPSNIPAASASATVESASGKKFRPGTLKNGRSLCAHRWLKQVAANGSSADFRIYWSGLTKDKQLAYEADALKLVSNDIWNSNTVDIIGRFSSGALWRDGGDTSAVVTSTSMLFTVSSFLFFGDNDKARHPGVEAADRDGRSPPVVCRKEPNKDKGDDKDCNSNLAADCLGPPLGTVTASGGGRGNGLNNDWSELRKWRSQRGEENRKGIPMPKKGKIRVGRDQHKQAQPTMEHFQELIPSVCQMSCPPADGFSRKRSSFIPQFLSVRCE</sequence>
<feature type="region of interest" description="Disordered" evidence="1">
    <location>
        <begin position="336"/>
        <end position="385"/>
    </location>
</feature>
<dbReference type="EMBL" id="JABBWD010000006">
    <property type="protein sequence ID" value="KAG1781304.1"/>
    <property type="molecule type" value="Genomic_DNA"/>
</dbReference>
<feature type="region of interest" description="Disordered" evidence="1">
    <location>
        <begin position="296"/>
        <end position="324"/>
    </location>
</feature>
<comment type="caution">
    <text evidence="2">The sequence shown here is derived from an EMBL/GenBank/DDBJ whole genome shotgun (WGS) entry which is preliminary data.</text>
</comment>
<dbReference type="AlphaFoldDB" id="A0A9P7D6J3"/>
<accession>A0A9P7D6J3</accession>
<evidence type="ECO:0000256" key="1">
    <source>
        <dbReference type="SAM" id="MobiDB-lite"/>
    </source>
</evidence>
<keyword evidence="3" id="KW-1185">Reference proteome</keyword>
<evidence type="ECO:0000313" key="3">
    <source>
        <dbReference type="Proteomes" id="UP000714275"/>
    </source>
</evidence>
<dbReference type="OrthoDB" id="2641888at2759"/>
<organism evidence="2 3">
    <name type="scientific">Suillus placidus</name>
    <dbReference type="NCBI Taxonomy" id="48579"/>
    <lineage>
        <taxon>Eukaryota</taxon>
        <taxon>Fungi</taxon>
        <taxon>Dikarya</taxon>
        <taxon>Basidiomycota</taxon>
        <taxon>Agaricomycotina</taxon>
        <taxon>Agaricomycetes</taxon>
        <taxon>Agaricomycetidae</taxon>
        <taxon>Boletales</taxon>
        <taxon>Suillineae</taxon>
        <taxon>Suillaceae</taxon>
        <taxon>Suillus</taxon>
    </lineage>
</organism>
<dbReference type="Proteomes" id="UP000714275">
    <property type="component" value="Unassembled WGS sequence"/>
</dbReference>
<proteinExistence type="predicted"/>
<protein>
    <submittedName>
        <fullName evidence="2">Uncharacterized protein</fullName>
    </submittedName>
</protein>
<reference evidence="2" key="1">
    <citation type="journal article" date="2020" name="New Phytol.">
        <title>Comparative genomics reveals dynamic genome evolution in host specialist ectomycorrhizal fungi.</title>
        <authorList>
            <person name="Lofgren L.A."/>
            <person name="Nguyen N.H."/>
            <person name="Vilgalys R."/>
            <person name="Ruytinx J."/>
            <person name="Liao H.L."/>
            <person name="Branco S."/>
            <person name="Kuo A."/>
            <person name="LaButti K."/>
            <person name="Lipzen A."/>
            <person name="Andreopoulos W."/>
            <person name="Pangilinan J."/>
            <person name="Riley R."/>
            <person name="Hundley H."/>
            <person name="Na H."/>
            <person name="Barry K."/>
            <person name="Grigoriev I.V."/>
            <person name="Stajich J.E."/>
            <person name="Kennedy P.G."/>
        </authorList>
    </citation>
    <scope>NUCLEOTIDE SEQUENCE</scope>
    <source>
        <strain evidence="2">DOB743</strain>
    </source>
</reference>